<evidence type="ECO:0000313" key="2">
    <source>
        <dbReference type="Proteomes" id="UP000824120"/>
    </source>
</evidence>
<evidence type="ECO:0000313" key="1">
    <source>
        <dbReference type="EMBL" id="KAG5591272.1"/>
    </source>
</evidence>
<gene>
    <name evidence="1" type="ORF">H5410_041786</name>
</gene>
<dbReference type="EMBL" id="JACXVP010000008">
    <property type="protein sequence ID" value="KAG5591272.1"/>
    <property type="molecule type" value="Genomic_DNA"/>
</dbReference>
<protein>
    <submittedName>
        <fullName evidence="1">Uncharacterized protein</fullName>
    </submittedName>
</protein>
<reference evidence="1 2" key="1">
    <citation type="submission" date="2020-09" db="EMBL/GenBank/DDBJ databases">
        <title>De no assembly of potato wild relative species, Solanum commersonii.</title>
        <authorList>
            <person name="Cho K."/>
        </authorList>
    </citation>
    <scope>NUCLEOTIDE SEQUENCE [LARGE SCALE GENOMIC DNA]</scope>
    <source>
        <strain evidence="1">LZ3.2</strain>
        <tissue evidence="1">Leaf</tissue>
    </source>
</reference>
<sequence length="131" mass="14434">MSIATVVISLLIKYLKDQMPKLGASHETYRFETGHDYLEYFLQQNLHPQPSQASEYNKYFPKLQHKIVQGICSSASTLGLGTDMAFTSSPSFSPALVTRAASSFTENCSVNWLKTRNSPGFAGLAIAISTH</sequence>
<proteinExistence type="predicted"/>
<comment type="caution">
    <text evidence="1">The sequence shown here is derived from an EMBL/GenBank/DDBJ whole genome shotgun (WGS) entry which is preliminary data.</text>
</comment>
<name>A0A9J5XVR0_SOLCO</name>
<keyword evidence="2" id="KW-1185">Reference proteome</keyword>
<accession>A0A9J5XVR0</accession>
<dbReference type="Proteomes" id="UP000824120">
    <property type="component" value="Chromosome 8"/>
</dbReference>
<organism evidence="1 2">
    <name type="scientific">Solanum commersonii</name>
    <name type="common">Commerson's wild potato</name>
    <name type="synonym">Commerson's nightshade</name>
    <dbReference type="NCBI Taxonomy" id="4109"/>
    <lineage>
        <taxon>Eukaryota</taxon>
        <taxon>Viridiplantae</taxon>
        <taxon>Streptophyta</taxon>
        <taxon>Embryophyta</taxon>
        <taxon>Tracheophyta</taxon>
        <taxon>Spermatophyta</taxon>
        <taxon>Magnoliopsida</taxon>
        <taxon>eudicotyledons</taxon>
        <taxon>Gunneridae</taxon>
        <taxon>Pentapetalae</taxon>
        <taxon>asterids</taxon>
        <taxon>lamiids</taxon>
        <taxon>Solanales</taxon>
        <taxon>Solanaceae</taxon>
        <taxon>Solanoideae</taxon>
        <taxon>Solaneae</taxon>
        <taxon>Solanum</taxon>
    </lineage>
</organism>
<dbReference type="AlphaFoldDB" id="A0A9J5XVR0"/>